<dbReference type="EMBL" id="BMQL01000059">
    <property type="protein sequence ID" value="GGR33461.1"/>
    <property type="molecule type" value="Genomic_DNA"/>
</dbReference>
<feature type="signal peptide" evidence="1">
    <location>
        <begin position="1"/>
        <end position="23"/>
    </location>
</feature>
<sequence length="243" mass="25806">MNPFRHVCHCFALGLLLLGQGQAINLVFTPTLLNINPVRTLNVSTSVQNRDTVPVDFIVSVMRWTQQGGKDVLEPTPEVLANPPRFTLAPGHAQTIRVGLRARGSTPEATYRVVLTGTPQASTPATPTTDAATISGTVTTRYAFSLPLFVTAPGAAAHLLPTLEQSPDGLVLRWTNSGAAAASIRNSSVMHGSEQLRVGGSYVLAGSSVTLPLSLQDYPADGLFVSYVDQGQEKRERLAPPAP</sequence>
<name>A0A918CNK4_9DEIO</name>
<dbReference type="PANTHER" id="PTHR30251:SF4">
    <property type="entry name" value="SLR1668 PROTEIN"/>
    <property type="match status" value="1"/>
</dbReference>
<dbReference type="InterPro" id="IPR013783">
    <property type="entry name" value="Ig-like_fold"/>
</dbReference>
<evidence type="ECO:0000256" key="1">
    <source>
        <dbReference type="SAM" id="SignalP"/>
    </source>
</evidence>
<gene>
    <name evidence="3" type="ORF">GCM10008957_49690</name>
</gene>
<dbReference type="InterPro" id="IPR008962">
    <property type="entry name" value="PapD-like_sf"/>
</dbReference>
<dbReference type="InterPro" id="IPR016147">
    <property type="entry name" value="Pili_assmbl_chaperone_N"/>
</dbReference>
<evidence type="ECO:0000313" key="3">
    <source>
        <dbReference type="EMBL" id="GGR33461.1"/>
    </source>
</evidence>
<dbReference type="RefSeq" id="WP_189093219.1">
    <property type="nucleotide sequence ID" value="NZ_BMQL01000059.1"/>
</dbReference>
<dbReference type="AlphaFoldDB" id="A0A918CNK4"/>
<dbReference type="GO" id="GO:0030288">
    <property type="term" value="C:outer membrane-bounded periplasmic space"/>
    <property type="evidence" value="ECO:0007669"/>
    <property type="project" value="InterPro"/>
</dbReference>
<accession>A0A918CNK4</accession>
<dbReference type="Proteomes" id="UP000603865">
    <property type="component" value="Unassembled WGS sequence"/>
</dbReference>
<comment type="caution">
    <text evidence="3">The sequence shown here is derived from an EMBL/GenBank/DDBJ whole genome shotgun (WGS) entry which is preliminary data.</text>
</comment>
<evidence type="ECO:0000259" key="2">
    <source>
        <dbReference type="Pfam" id="PF00345"/>
    </source>
</evidence>
<dbReference type="InterPro" id="IPR050643">
    <property type="entry name" value="Periplasmic_pilus_chap"/>
</dbReference>
<reference evidence="3" key="1">
    <citation type="journal article" date="2014" name="Int. J. Syst. Evol. Microbiol.">
        <title>Complete genome sequence of Corynebacterium casei LMG S-19264T (=DSM 44701T), isolated from a smear-ripened cheese.</title>
        <authorList>
            <consortium name="US DOE Joint Genome Institute (JGI-PGF)"/>
            <person name="Walter F."/>
            <person name="Albersmeier A."/>
            <person name="Kalinowski J."/>
            <person name="Ruckert C."/>
        </authorList>
    </citation>
    <scope>NUCLEOTIDE SEQUENCE</scope>
    <source>
        <strain evidence="3">JCM 31311</strain>
    </source>
</reference>
<proteinExistence type="predicted"/>
<feature type="domain" description="Pili assembly chaperone N-terminal" evidence="2">
    <location>
        <begin position="40"/>
        <end position="138"/>
    </location>
</feature>
<dbReference type="GO" id="GO:0071555">
    <property type="term" value="P:cell wall organization"/>
    <property type="evidence" value="ECO:0007669"/>
    <property type="project" value="InterPro"/>
</dbReference>
<keyword evidence="4" id="KW-1185">Reference proteome</keyword>
<organism evidence="3 4">
    <name type="scientific">Deinococcus ruber</name>
    <dbReference type="NCBI Taxonomy" id="1848197"/>
    <lineage>
        <taxon>Bacteria</taxon>
        <taxon>Thermotogati</taxon>
        <taxon>Deinococcota</taxon>
        <taxon>Deinococci</taxon>
        <taxon>Deinococcales</taxon>
        <taxon>Deinococcaceae</taxon>
        <taxon>Deinococcus</taxon>
    </lineage>
</organism>
<dbReference type="SUPFAM" id="SSF49354">
    <property type="entry name" value="PapD-like"/>
    <property type="match status" value="1"/>
</dbReference>
<protein>
    <submittedName>
        <fullName evidence="3">Fimbrial chaperone</fullName>
    </submittedName>
</protein>
<reference evidence="3" key="2">
    <citation type="submission" date="2020-09" db="EMBL/GenBank/DDBJ databases">
        <authorList>
            <person name="Sun Q."/>
            <person name="Ohkuma M."/>
        </authorList>
    </citation>
    <scope>NUCLEOTIDE SEQUENCE</scope>
    <source>
        <strain evidence="3">JCM 31311</strain>
    </source>
</reference>
<keyword evidence="1" id="KW-0732">Signal</keyword>
<evidence type="ECO:0000313" key="4">
    <source>
        <dbReference type="Proteomes" id="UP000603865"/>
    </source>
</evidence>
<feature type="chain" id="PRO_5037275186" evidence="1">
    <location>
        <begin position="24"/>
        <end position="243"/>
    </location>
</feature>
<dbReference type="Gene3D" id="2.60.40.10">
    <property type="entry name" value="Immunoglobulins"/>
    <property type="match status" value="1"/>
</dbReference>
<dbReference type="PANTHER" id="PTHR30251">
    <property type="entry name" value="PILUS ASSEMBLY CHAPERONE"/>
    <property type="match status" value="1"/>
</dbReference>
<dbReference type="Pfam" id="PF00345">
    <property type="entry name" value="PapD_N"/>
    <property type="match status" value="1"/>
</dbReference>